<accession>A0ABQ7QM54</accession>
<gene>
    <name evidence="1" type="ORF">JYU34_008915</name>
</gene>
<name>A0ABQ7QM54_PLUXY</name>
<dbReference type="Proteomes" id="UP000823941">
    <property type="component" value="Chromosome 12"/>
</dbReference>
<comment type="caution">
    <text evidence="1">The sequence shown here is derived from an EMBL/GenBank/DDBJ whole genome shotgun (WGS) entry which is preliminary data.</text>
</comment>
<organism evidence="1 2">
    <name type="scientific">Plutella xylostella</name>
    <name type="common">Diamondback moth</name>
    <name type="synonym">Plutella maculipennis</name>
    <dbReference type="NCBI Taxonomy" id="51655"/>
    <lineage>
        <taxon>Eukaryota</taxon>
        <taxon>Metazoa</taxon>
        <taxon>Ecdysozoa</taxon>
        <taxon>Arthropoda</taxon>
        <taxon>Hexapoda</taxon>
        <taxon>Insecta</taxon>
        <taxon>Pterygota</taxon>
        <taxon>Neoptera</taxon>
        <taxon>Endopterygota</taxon>
        <taxon>Lepidoptera</taxon>
        <taxon>Glossata</taxon>
        <taxon>Ditrysia</taxon>
        <taxon>Yponomeutoidea</taxon>
        <taxon>Plutellidae</taxon>
        <taxon>Plutella</taxon>
    </lineage>
</organism>
<protein>
    <submittedName>
        <fullName evidence="1">Uncharacterized protein</fullName>
    </submittedName>
</protein>
<evidence type="ECO:0000313" key="1">
    <source>
        <dbReference type="EMBL" id="KAG7306310.1"/>
    </source>
</evidence>
<reference evidence="1 2" key="1">
    <citation type="submission" date="2021-06" db="EMBL/GenBank/DDBJ databases">
        <title>A haploid diamondback moth (Plutella xylostella L.) genome assembly resolves 31 chromosomes and identifies a diamide resistance mutation.</title>
        <authorList>
            <person name="Ward C.M."/>
            <person name="Perry K.D."/>
            <person name="Baker G."/>
            <person name="Powis K."/>
            <person name="Heckel D.G."/>
            <person name="Baxter S.W."/>
        </authorList>
    </citation>
    <scope>NUCLEOTIDE SEQUENCE [LARGE SCALE GENOMIC DNA]</scope>
    <source>
        <strain evidence="1 2">LV</strain>
        <tissue evidence="1">Single pupa</tissue>
    </source>
</reference>
<proteinExistence type="predicted"/>
<dbReference type="EMBL" id="JAHIBW010000012">
    <property type="protein sequence ID" value="KAG7306310.1"/>
    <property type="molecule type" value="Genomic_DNA"/>
</dbReference>
<keyword evidence="2" id="KW-1185">Reference proteome</keyword>
<evidence type="ECO:0000313" key="2">
    <source>
        <dbReference type="Proteomes" id="UP000823941"/>
    </source>
</evidence>
<sequence>MISNGTAGFQPQFRSSQWVTVLPQARNNVPLSTAATEIAALNESASQLQRADDLLT</sequence>